<keyword evidence="8" id="KW-1133">Transmembrane helix</keyword>
<sequence length="146" mass="16864">VLISVLLIVLILSAISVSIGKYYFLSFTREGYVDFQNNALQYSRNLETFAVHTINREFKFNKQFFPKNQVLLTQPIYIELENGTLHATLIDATNCFNINSLVDYRNKQYTANQEAISGFQKLLRLLKFDDNAIDSLTDQILDWIDA</sequence>
<feature type="domain" description="T2SS protein K first SAM-like" evidence="10">
    <location>
        <begin position="94"/>
        <end position="146"/>
    </location>
</feature>
<dbReference type="InterPro" id="IPR045584">
    <property type="entry name" value="Pilin-like"/>
</dbReference>
<dbReference type="SUPFAM" id="SSF158544">
    <property type="entry name" value="GspK insert domain-like"/>
    <property type="match status" value="1"/>
</dbReference>
<evidence type="ECO:0000259" key="10">
    <source>
        <dbReference type="Pfam" id="PF21687"/>
    </source>
</evidence>
<dbReference type="InterPro" id="IPR038072">
    <property type="entry name" value="GspK_central_sf"/>
</dbReference>
<reference evidence="11" key="1">
    <citation type="submission" date="2018-05" db="EMBL/GenBank/DDBJ databases">
        <authorList>
            <person name="Lanie J.A."/>
            <person name="Ng W.-L."/>
            <person name="Kazmierczak K.M."/>
            <person name="Andrzejewski T.M."/>
            <person name="Davidsen T.M."/>
            <person name="Wayne K.J."/>
            <person name="Tettelin H."/>
            <person name="Glass J.I."/>
            <person name="Rusch D."/>
            <person name="Podicherti R."/>
            <person name="Tsui H.-C.T."/>
            <person name="Winkler M.E."/>
        </authorList>
    </citation>
    <scope>NUCLEOTIDE SEQUENCE</scope>
</reference>
<feature type="non-terminal residue" evidence="11">
    <location>
        <position position="146"/>
    </location>
</feature>
<keyword evidence="7" id="KW-0653">Protein transport</keyword>
<dbReference type="SUPFAM" id="SSF54523">
    <property type="entry name" value="Pili subunits"/>
    <property type="match status" value="1"/>
</dbReference>
<evidence type="ECO:0000256" key="4">
    <source>
        <dbReference type="ARBA" id="ARBA00022475"/>
    </source>
</evidence>
<evidence type="ECO:0000256" key="2">
    <source>
        <dbReference type="ARBA" id="ARBA00007246"/>
    </source>
</evidence>
<dbReference type="PANTHER" id="PTHR38831">
    <property type="entry name" value="TYPE II SECRETION SYSTEM PROTEIN K"/>
    <property type="match status" value="1"/>
</dbReference>
<dbReference type="GO" id="GO:0005886">
    <property type="term" value="C:plasma membrane"/>
    <property type="evidence" value="ECO:0007669"/>
    <property type="project" value="UniProtKB-SubCell"/>
</dbReference>
<dbReference type="PANTHER" id="PTHR38831:SF1">
    <property type="entry name" value="TYPE II SECRETION SYSTEM PROTEIN K-RELATED"/>
    <property type="match status" value="1"/>
</dbReference>
<dbReference type="GO" id="GO:0009306">
    <property type="term" value="P:protein secretion"/>
    <property type="evidence" value="ECO:0007669"/>
    <property type="project" value="InterPro"/>
</dbReference>
<evidence type="ECO:0000256" key="6">
    <source>
        <dbReference type="ARBA" id="ARBA00022692"/>
    </source>
</evidence>
<accession>A0A382QR38</accession>
<evidence type="ECO:0000256" key="7">
    <source>
        <dbReference type="ARBA" id="ARBA00022927"/>
    </source>
</evidence>
<comment type="similarity">
    <text evidence="2">Belongs to the GSP K family.</text>
</comment>
<protein>
    <recommendedName>
        <fullName evidence="10">T2SS protein K first SAM-like domain-containing protein</fullName>
    </recommendedName>
</protein>
<keyword evidence="9" id="KW-0472">Membrane</keyword>
<evidence type="ECO:0000256" key="1">
    <source>
        <dbReference type="ARBA" id="ARBA00004533"/>
    </source>
</evidence>
<gene>
    <name evidence="11" type="ORF">METZ01_LOCUS340232</name>
</gene>
<proteinExistence type="inferred from homology"/>
<keyword evidence="6" id="KW-0812">Transmembrane</keyword>
<organism evidence="11">
    <name type="scientific">marine metagenome</name>
    <dbReference type="NCBI Taxonomy" id="408172"/>
    <lineage>
        <taxon>unclassified sequences</taxon>
        <taxon>metagenomes</taxon>
        <taxon>ecological metagenomes</taxon>
    </lineage>
</organism>
<dbReference type="Pfam" id="PF21687">
    <property type="entry name" value="T2SSK_1st"/>
    <property type="match status" value="1"/>
</dbReference>
<dbReference type="AlphaFoldDB" id="A0A382QR38"/>
<feature type="non-terminal residue" evidence="11">
    <location>
        <position position="1"/>
    </location>
</feature>
<name>A0A382QR38_9ZZZZ</name>
<dbReference type="EMBL" id="UINC01115970">
    <property type="protein sequence ID" value="SVC87378.1"/>
    <property type="molecule type" value="Genomic_DNA"/>
</dbReference>
<evidence type="ECO:0000256" key="5">
    <source>
        <dbReference type="ARBA" id="ARBA00022519"/>
    </source>
</evidence>
<dbReference type="InterPro" id="IPR049031">
    <property type="entry name" value="T2SSK_SAM-like_1st"/>
</dbReference>
<keyword evidence="4" id="KW-1003">Cell membrane</keyword>
<comment type="subcellular location">
    <subcellularLocation>
        <location evidence="1">Cell inner membrane</location>
    </subcellularLocation>
</comment>
<evidence type="ECO:0000256" key="8">
    <source>
        <dbReference type="ARBA" id="ARBA00022989"/>
    </source>
</evidence>
<keyword evidence="5" id="KW-0997">Cell inner membrane</keyword>
<keyword evidence="3" id="KW-0813">Transport</keyword>
<evidence type="ECO:0000256" key="9">
    <source>
        <dbReference type="ARBA" id="ARBA00023136"/>
    </source>
</evidence>
<evidence type="ECO:0000256" key="3">
    <source>
        <dbReference type="ARBA" id="ARBA00022448"/>
    </source>
</evidence>
<evidence type="ECO:0000313" key="11">
    <source>
        <dbReference type="EMBL" id="SVC87378.1"/>
    </source>
</evidence>
<dbReference type="Gene3D" id="3.30.1300.30">
    <property type="entry name" value="GSPII I/J protein-like"/>
    <property type="match status" value="1"/>
</dbReference>
<dbReference type="InterPro" id="IPR005628">
    <property type="entry name" value="GspK"/>
</dbReference>